<feature type="region of interest" description="Disordered" evidence="1">
    <location>
        <begin position="1"/>
        <end position="163"/>
    </location>
</feature>
<feature type="compositionally biased region" description="Pro residues" evidence="1">
    <location>
        <begin position="1"/>
        <end position="16"/>
    </location>
</feature>
<feature type="compositionally biased region" description="Low complexity" evidence="1">
    <location>
        <begin position="52"/>
        <end position="80"/>
    </location>
</feature>
<keyword evidence="3" id="KW-1185">Reference proteome</keyword>
<feature type="compositionally biased region" description="Polar residues" evidence="1">
    <location>
        <begin position="122"/>
        <end position="133"/>
    </location>
</feature>
<protein>
    <submittedName>
        <fullName evidence="2">Uncharacterized protein</fullName>
    </submittedName>
</protein>
<feature type="compositionally biased region" description="Basic residues" evidence="1">
    <location>
        <begin position="138"/>
        <end position="155"/>
    </location>
</feature>
<name>A0A3N4J8N9_9PEZI</name>
<evidence type="ECO:0000313" key="3">
    <source>
        <dbReference type="Proteomes" id="UP000276215"/>
    </source>
</evidence>
<gene>
    <name evidence="2" type="ORF">L873DRAFT_1792745</name>
</gene>
<proteinExistence type="predicted"/>
<organism evidence="2 3">
    <name type="scientific">Choiromyces venosus 120613-1</name>
    <dbReference type="NCBI Taxonomy" id="1336337"/>
    <lineage>
        <taxon>Eukaryota</taxon>
        <taxon>Fungi</taxon>
        <taxon>Dikarya</taxon>
        <taxon>Ascomycota</taxon>
        <taxon>Pezizomycotina</taxon>
        <taxon>Pezizomycetes</taxon>
        <taxon>Pezizales</taxon>
        <taxon>Tuberaceae</taxon>
        <taxon>Choiromyces</taxon>
    </lineage>
</organism>
<reference evidence="2 3" key="1">
    <citation type="journal article" date="2018" name="Nat. Ecol. Evol.">
        <title>Pezizomycetes genomes reveal the molecular basis of ectomycorrhizal truffle lifestyle.</title>
        <authorList>
            <person name="Murat C."/>
            <person name="Payen T."/>
            <person name="Noel B."/>
            <person name="Kuo A."/>
            <person name="Morin E."/>
            <person name="Chen J."/>
            <person name="Kohler A."/>
            <person name="Krizsan K."/>
            <person name="Balestrini R."/>
            <person name="Da Silva C."/>
            <person name="Montanini B."/>
            <person name="Hainaut M."/>
            <person name="Levati E."/>
            <person name="Barry K.W."/>
            <person name="Belfiori B."/>
            <person name="Cichocki N."/>
            <person name="Clum A."/>
            <person name="Dockter R.B."/>
            <person name="Fauchery L."/>
            <person name="Guy J."/>
            <person name="Iotti M."/>
            <person name="Le Tacon F."/>
            <person name="Lindquist E.A."/>
            <person name="Lipzen A."/>
            <person name="Malagnac F."/>
            <person name="Mello A."/>
            <person name="Molinier V."/>
            <person name="Miyauchi S."/>
            <person name="Poulain J."/>
            <person name="Riccioni C."/>
            <person name="Rubini A."/>
            <person name="Sitrit Y."/>
            <person name="Splivallo R."/>
            <person name="Traeger S."/>
            <person name="Wang M."/>
            <person name="Zifcakova L."/>
            <person name="Wipf D."/>
            <person name="Zambonelli A."/>
            <person name="Paolocci F."/>
            <person name="Nowrousian M."/>
            <person name="Ottonello S."/>
            <person name="Baldrian P."/>
            <person name="Spatafora J.W."/>
            <person name="Henrissat B."/>
            <person name="Nagy L.G."/>
            <person name="Aury J.M."/>
            <person name="Wincker P."/>
            <person name="Grigoriev I.V."/>
            <person name="Bonfante P."/>
            <person name="Martin F.M."/>
        </authorList>
    </citation>
    <scope>NUCLEOTIDE SEQUENCE [LARGE SCALE GENOMIC DNA]</scope>
    <source>
        <strain evidence="2 3">120613-1</strain>
    </source>
</reference>
<evidence type="ECO:0000313" key="2">
    <source>
        <dbReference type="EMBL" id="RPA94652.1"/>
    </source>
</evidence>
<sequence>MSTTPQPPTSPEPEAPVPQTESQVPRTPHPTRILRPAALQAAHRRVFSPIGRTPNSTRTSSSNSSFRSRLRSSITSTPAHSPTPTPITSPSTSPYTVSPPPSPSSHTQPPQLHPVVAHPHTQKPNRTAQTSAPPSHACTKRSTKIRRSSRKRCKRALAELPGG</sequence>
<dbReference type="AlphaFoldDB" id="A0A3N4J8N9"/>
<dbReference type="EMBL" id="ML120434">
    <property type="protein sequence ID" value="RPA94652.1"/>
    <property type="molecule type" value="Genomic_DNA"/>
</dbReference>
<accession>A0A3N4J8N9</accession>
<evidence type="ECO:0000256" key="1">
    <source>
        <dbReference type="SAM" id="MobiDB-lite"/>
    </source>
</evidence>
<dbReference type="Proteomes" id="UP000276215">
    <property type="component" value="Unassembled WGS sequence"/>
</dbReference>